<gene>
    <name evidence="1" type="ORF">Voc01_038110</name>
</gene>
<dbReference type="EMBL" id="BOPH01000051">
    <property type="protein sequence ID" value="GIJ68894.1"/>
    <property type="molecule type" value="Genomic_DNA"/>
</dbReference>
<organism evidence="1 2">
    <name type="scientific">Virgisporangium ochraceum</name>
    <dbReference type="NCBI Taxonomy" id="65505"/>
    <lineage>
        <taxon>Bacteria</taxon>
        <taxon>Bacillati</taxon>
        <taxon>Actinomycetota</taxon>
        <taxon>Actinomycetes</taxon>
        <taxon>Micromonosporales</taxon>
        <taxon>Micromonosporaceae</taxon>
        <taxon>Virgisporangium</taxon>
    </lineage>
</organism>
<protein>
    <submittedName>
        <fullName evidence="1">Uncharacterized protein</fullName>
    </submittedName>
</protein>
<comment type="caution">
    <text evidence="1">The sequence shown here is derived from an EMBL/GenBank/DDBJ whole genome shotgun (WGS) entry which is preliminary data.</text>
</comment>
<evidence type="ECO:0000313" key="2">
    <source>
        <dbReference type="Proteomes" id="UP000635606"/>
    </source>
</evidence>
<proteinExistence type="predicted"/>
<accession>A0A8J3ZS37</accession>
<name>A0A8J3ZS37_9ACTN</name>
<reference evidence="1" key="1">
    <citation type="submission" date="2021-01" db="EMBL/GenBank/DDBJ databases">
        <title>Whole genome shotgun sequence of Virgisporangium ochraceum NBRC 16418.</title>
        <authorList>
            <person name="Komaki H."/>
            <person name="Tamura T."/>
        </authorList>
    </citation>
    <scope>NUCLEOTIDE SEQUENCE</scope>
    <source>
        <strain evidence="1">NBRC 16418</strain>
    </source>
</reference>
<dbReference type="Proteomes" id="UP000635606">
    <property type="component" value="Unassembled WGS sequence"/>
</dbReference>
<sequence length="56" mass="6930">MRLWLRLRLRLRLRLWLRLWLPRDRRRYVGGQLAGRGRLGVGCYLLGRRLFGRHFV</sequence>
<evidence type="ECO:0000313" key="1">
    <source>
        <dbReference type="EMBL" id="GIJ68894.1"/>
    </source>
</evidence>
<dbReference type="AlphaFoldDB" id="A0A8J3ZS37"/>
<keyword evidence="2" id="KW-1185">Reference proteome</keyword>